<dbReference type="KEGG" id="pfer:IRI77_32925"/>
<sequence length="1060" mass="117901">MRYLLIALPLLAAFAQAQQPTLHPKALPPRPPATLQELRQHFTDPPADFRPMPLWVWNDEMSEPRIRQMLADYKKQGFGGVFIHPRPGLITEYLGTDWFRLWRFALEEGKRLGLLVNIYDENSYPSGFAGGHVPAEAPDTASQFVVAEVDQPASTVSSNPLVVAFFAVKKDAAGAVTSAHRVSAKQDVEPGESVVAFRLRRASGNPWTGEFPYVDLTNPRTTPLFLKTTYEAYKREIGSEFGKSVKWSFTDEPLLATGGAYDNAKNALPLSFNTLSQFRLRNGYDLADHIASLYWDTGEFQKVRFDYWQTLHDLWKENFMAPMFEWCDRNNLQFTGHWMEHEWPAPWITPADASLYAFEHVPGIDMLEGTNLRLTGEDPHMLFTIKQVASVSHQLGRRAFCEAYGVAGWDSTFEHYKRFGDWLMVHGINFMDQHLSFTTVRGARKRDHPQSFSDVSAWFPYYRTHNDHLARVSYLNSLTTPHNRALLLEQTTSGFLYARRAAPTPELNRMRENNAALNQYLAGHQVDYDLGDEYMLEWFAKVAGRKLTVGQASYDLLILPPDLANLRKQTLPVLEQWLAAGGEILALSPAPAFVDGRPSAAPQALKTRYQAQWHDVDSHPALLAELQRRLAPRITFSSSVPASIGFSERFLPNGDRVLFLTNSGLAAVKTSATVNAGSLETWDTATGRIVPAQWTPAAGKASFPVDLAPAASMLLIARETAAKPAQAVAATHTPLPEPAWQAKADSANVLALDYCDLTVGAQSWENINTWRANWLIWQHHGFERPAWDNAVQYKRSVLDRNHFAADSGFRATYRFEIGPDVDTAALRLAVETPELYRITLNGKPVDFKSAQRWLDPHLLAAPITALVQPGVNFVQITAKPFDVHMELENIYLTGQFAAVPASQGFRLVPAKPLELGSWAAQGYPFYSGSVVYTAGVDVPAGSNALRIQLNEWKGSMAEILLDGKPAAVLGWPPYAASIPAAPGKHILALKVVSTPRNTFGPFHNPTKPRMRAWPAAWADFPEHQPAGKAYDILEYGLMTPPTVTAETLAAAPVSTAGIRQ</sequence>
<dbReference type="AlphaFoldDB" id="A0A7S7NPQ5"/>
<dbReference type="EMBL" id="CP063849">
    <property type="protein sequence ID" value="QOY87507.1"/>
    <property type="molecule type" value="Genomic_DNA"/>
</dbReference>
<evidence type="ECO:0000256" key="1">
    <source>
        <dbReference type="SAM" id="SignalP"/>
    </source>
</evidence>
<organism evidence="2 3">
    <name type="scientific">Paludibaculum fermentans</name>
    <dbReference type="NCBI Taxonomy" id="1473598"/>
    <lineage>
        <taxon>Bacteria</taxon>
        <taxon>Pseudomonadati</taxon>
        <taxon>Acidobacteriota</taxon>
        <taxon>Terriglobia</taxon>
        <taxon>Bryobacterales</taxon>
        <taxon>Bryobacteraceae</taxon>
        <taxon>Paludibaculum</taxon>
    </lineage>
</organism>
<dbReference type="Proteomes" id="UP000593892">
    <property type="component" value="Chromosome"/>
</dbReference>
<evidence type="ECO:0000313" key="2">
    <source>
        <dbReference type="EMBL" id="QOY87507.1"/>
    </source>
</evidence>
<keyword evidence="1" id="KW-0732">Signal</keyword>
<keyword evidence="3" id="KW-1185">Reference proteome</keyword>
<evidence type="ECO:0008006" key="4">
    <source>
        <dbReference type="Google" id="ProtNLM"/>
    </source>
</evidence>
<accession>A0A7S7NPQ5</accession>
<feature type="signal peptide" evidence="1">
    <location>
        <begin position="1"/>
        <end position="17"/>
    </location>
</feature>
<dbReference type="PANTHER" id="PTHR36848">
    <property type="entry name" value="DNA-BINDING PROTEIN (PUTATIVE SECRETED PROTEIN)-RELATED"/>
    <property type="match status" value="1"/>
</dbReference>
<feature type="chain" id="PRO_5032542916" description="Glycoside hydrolase" evidence="1">
    <location>
        <begin position="18"/>
        <end position="1060"/>
    </location>
</feature>
<gene>
    <name evidence="2" type="ORF">IRI77_32925</name>
</gene>
<dbReference type="PANTHER" id="PTHR36848:SF2">
    <property type="entry name" value="SECRETED PROTEIN"/>
    <property type="match status" value="1"/>
</dbReference>
<dbReference type="RefSeq" id="WP_194449176.1">
    <property type="nucleotide sequence ID" value="NZ_CP063849.1"/>
</dbReference>
<proteinExistence type="predicted"/>
<evidence type="ECO:0000313" key="3">
    <source>
        <dbReference type="Proteomes" id="UP000593892"/>
    </source>
</evidence>
<reference evidence="2 3" key="1">
    <citation type="submission" date="2020-10" db="EMBL/GenBank/DDBJ databases">
        <title>Complete genome sequence of Paludibaculum fermentans P105T, a facultatively anaerobic acidobacterium capable of dissimilatory Fe(III) reduction.</title>
        <authorList>
            <person name="Dedysh S.N."/>
            <person name="Beletsky A.V."/>
            <person name="Kulichevskaya I.S."/>
            <person name="Mardanov A.V."/>
            <person name="Ravin N.V."/>
        </authorList>
    </citation>
    <scope>NUCLEOTIDE SEQUENCE [LARGE SCALE GENOMIC DNA]</scope>
    <source>
        <strain evidence="2 3">P105</strain>
    </source>
</reference>
<dbReference type="Pfam" id="PF17132">
    <property type="entry name" value="Glyco_hydro_106"/>
    <property type="match status" value="1"/>
</dbReference>
<dbReference type="InterPro" id="IPR053161">
    <property type="entry name" value="Ulvan_degrading_GH"/>
</dbReference>
<protein>
    <recommendedName>
        <fullName evidence="4">Glycoside hydrolase</fullName>
    </recommendedName>
</protein>
<name>A0A7S7NPQ5_PALFE</name>